<reference evidence="8" key="3">
    <citation type="submission" date="2020-02" db="EMBL/GenBank/DDBJ databases">
        <authorList>
            <person name="Littmann E."/>
            <person name="Sorbara M."/>
        </authorList>
    </citation>
    <scope>NUCLEOTIDE SEQUENCE</scope>
    <source>
        <strain evidence="8">MSK.14.54</strain>
    </source>
</reference>
<dbReference type="PANTHER" id="PTHR43691">
    <property type="entry name" value="URIDINE PHOSPHORYLASE"/>
    <property type="match status" value="1"/>
</dbReference>
<dbReference type="SUPFAM" id="SSF53167">
    <property type="entry name" value="Purine and uridine phosphorylases"/>
    <property type="match status" value="1"/>
</dbReference>
<sequence length="249" mass="28133">MIIDSYDINSEPIVKLENFYGEKQHLVKKCMVIFSKVIYEYMLEKFPCRQIAEVRACNGNIPVWTLPYEEETIAFYLTPIGSALAAGTIAEVNHLTGASVFIMFGSCGSLDKEATDGKFILPTEAYRGEGLSYYFAEPQDYIKIKNTDKLAEFFKERKLPYVQGRVWTTDSMLRETVNLVRKRKEEGCIAVEMELAGVQAISDFYGFELYDFLVAGDVLIEGNYETDGLSAANHDLDKLFLALQIAKSV</sequence>
<evidence type="ECO:0000313" key="6">
    <source>
        <dbReference type="EMBL" id="CUP95646.1"/>
    </source>
</evidence>
<evidence type="ECO:0000313" key="8">
    <source>
        <dbReference type="EMBL" id="NSE17665.1"/>
    </source>
</evidence>
<keyword evidence="5" id="KW-0808">Transferase</keyword>
<dbReference type="EMBL" id="JAAITQ010000041">
    <property type="protein sequence ID" value="NSE17665.1"/>
    <property type="molecule type" value="Genomic_DNA"/>
</dbReference>
<dbReference type="EMBL" id="CZAL01000025">
    <property type="protein sequence ID" value="CUP95646.1"/>
    <property type="molecule type" value="Genomic_DNA"/>
</dbReference>
<accession>A0A173WJL4</accession>
<feature type="domain" description="Nucleoside phosphorylase" evidence="4">
    <location>
        <begin position="58"/>
        <end position="208"/>
    </location>
</feature>
<dbReference type="InterPro" id="IPR035994">
    <property type="entry name" value="Nucleoside_phosphorylase_sf"/>
</dbReference>
<protein>
    <recommendedName>
        <fullName evidence="2">Uridine phosphorylase</fullName>
        <ecNumber evidence="1">2.4.2.3</ecNumber>
    </recommendedName>
</protein>
<evidence type="ECO:0000259" key="4">
    <source>
        <dbReference type="Pfam" id="PF01048"/>
    </source>
</evidence>
<evidence type="ECO:0000256" key="3">
    <source>
        <dbReference type="ARBA" id="ARBA00048447"/>
    </source>
</evidence>
<dbReference type="EMBL" id="JAKNFS010000022">
    <property type="protein sequence ID" value="MCG4766681.1"/>
    <property type="molecule type" value="Genomic_DNA"/>
</dbReference>
<dbReference type="InterPro" id="IPR000845">
    <property type="entry name" value="Nucleoside_phosphorylase_d"/>
</dbReference>
<dbReference type="GO" id="GO:0005829">
    <property type="term" value="C:cytosol"/>
    <property type="evidence" value="ECO:0007669"/>
    <property type="project" value="TreeGrafter"/>
</dbReference>
<dbReference type="RefSeq" id="WP_055225800.1">
    <property type="nucleotide sequence ID" value="NZ_CABJFB010000004.1"/>
</dbReference>
<evidence type="ECO:0000256" key="2">
    <source>
        <dbReference type="ARBA" id="ARBA00021980"/>
    </source>
</evidence>
<dbReference type="EMBL" id="CYYV01000001">
    <property type="protein sequence ID" value="CUN39672.1"/>
    <property type="molecule type" value="Genomic_DNA"/>
</dbReference>
<reference evidence="9 10" key="1">
    <citation type="submission" date="2015-09" db="EMBL/GenBank/DDBJ databases">
        <authorList>
            <consortium name="Pathogen Informatics"/>
        </authorList>
    </citation>
    <scope>NUCLEOTIDE SEQUENCE [LARGE SCALE GENOMIC DNA]</scope>
    <source>
        <strain evidence="5 9">2789STDY5608849</strain>
        <strain evidence="6 10">2789STDY5834885</strain>
    </source>
</reference>
<keyword evidence="11" id="KW-1185">Reference proteome</keyword>
<reference evidence="7" key="4">
    <citation type="submission" date="2022-01" db="EMBL/GenBank/DDBJ databases">
        <title>Collection of gut derived symbiotic bacterial strains cultured from healthy donors.</title>
        <authorList>
            <person name="Lin H."/>
            <person name="Kohout C."/>
            <person name="Waligurski E."/>
            <person name="Pamer E.G."/>
        </authorList>
    </citation>
    <scope>NUCLEOTIDE SEQUENCE</scope>
    <source>
        <strain evidence="7">DFI.5.49</strain>
    </source>
</reference>
<evidence type="ECO:0000313" key="10">
    <source>
        <dbReference type="Proteomes" id="UP000095709"/>
    </source>
</evidence>
<gene>
    <name evidence="5" type="primary">deoD</name>
    <name evidence="5" type="ORF">ERS852406_00140</name>
    <name evidence="6" type="ORF">ERS852498_03253</name>
    <name evidence="8" type="ORF">G5B05_14995</name>
    <name evidence="7" type="ORF">L0N21_14375</name>
</gene>
<evidence type="ECO:0000313" key="5">
    <source>
        <dbReference type="EMBL" id="CUN39672.1"/>
    </source>
</evidence>
<dbReference type="Proteomes" id="UP000095706">
    <property type="component" value="Unassembled WGS sequence"/>
</dbReference>
<dbReference type="PANTHER" id="PTHR43691:SF11">
    <property type="entry name" value="FI09636P-RELATED"/>
    <property type="match status" value="1"/>
</dbReference>
<dbReference type="Pfam" id="PF01048">
    <property type="entry name" value="PNP_UDP_1"/>
    <property type="match status" value="1"/>
</dbReference>
<evidence type="ECO:0000313" key="11">
    <source>
        <dbReference type="Proteomes" id="UP000768180"/>
    </source>
</evidence>
<organism evidence="5 9">
    <name type="scientific">Fusicatenibacter saccharivorans</name>
    <dbReference type="NCBI Taxonomy" id="1150298"/>
    <lineage>
        <taxon>Bacteria</taxon>
        <taxon>Bacillati</taxon>
        <taxon>Bacillota</taxon>
        <taxon>Clostridia</taxon>
        <taxon>Lachnospirales</taxon>
        <taxon>Lachnospiraceae</taxon>
        <taxon>Fusicatenibacter</taxon>
    </lineage>
</organism>
<proteinExistence type="predicted"/>
<evidence type="ECO:0000256" key="1">
    <source>
        <dbReference type="ARBA" id="ARBA00011888"/>
    </source>
</evidence>
<dbReference type="GO" id="GO:0004850">
    <property type="term" value="F:uridine phosphorylase activity"/>
    <property type="evidence" value="ECO:0007669"/>
    <property type="project" value="UniProtKB-EC"/>
</dbReference>
<dbReference type="GO" id="GO:0006152">
    <property type="term" value="P:purine nucleoside catabolic process"/>
    <property type="evidence" value="ECO:0007669"/>
    <property type="project" value="TreeGrafter"/>
</dbReference>
<evidence type="ECO:0000313" key="7">
    <source>
        <dbReference type="EMBL" id="MCG4766681.1"/>
    </source>
</evidence>
<comment type="catalytic activity">
    <reaction evidence="3">
        <text>uridine + phosphate = alpha-D-ribose 1-phosphate + uracil</text>
        <dbReference type="Rhea" id="RHEA:24388"/>
        <dbReference type="ChEBI" id="CHEBI:16704"/>
        <dbReference type="ChEBI" id="CHEBI:17568"/>
        <dbReference type="ChEBI" id="CHEBI:43474"/>
        <dbReference type="ChEBI" id="CHEBI:57720"/>
        <dbReference type="EC" id="2.4.2.3"/>
    </reaction>
</comment>
<dbReference type="EC" id="2.4.2.3" evidence="1"/>
<name>A0A173WJL4_9FIRM</name>
<dbReference type="Proteomes" id="UP000095709">
    <property type="component" value="Unassembled WGS sequence"/>
</dbReference>
<reference evidence="8 11" key="2">
    <citation type="journal article" date="2020" name="Cell Host Microbe">
        <title>Functional and Genomic Variation between Human-Derived Isolates of Lachnospiraceae Reveals Inter- and Intra-Species Diversity.</title>
        <authorList>
            <person name="Sorbara M.T."/>
            <person name="Littmann E.R."/>
            <person name="Fontana E."/>
            <person name="Moody T.U."/>
            <person name="Kohout C.E."/>
            <person name="Gjonbalaj M."/>
            <person name="Eaton V."/>
            <person name="Seok R."/>
            <person name="Leiner I.M."/>
            <person name="Pamer E.G."/>
        </authorList>
    </citation>
    <scope>NUCLEOTIDE SEQUENCE [LARGE SCALE GENOMIC DNA]</scope>
    <source>
        <strain evidence="8 11">MSK.14.54</strain>
    </source>
</reference>
<dbReference type="Proteomes" id="UP000768180">
    <property type="component" value="Unassembled WGS sequence"/>
</dbReference>
<dbReference type="AlphaFoldDB" id="A0A173WJL4"/>
<dbReference type="Proteomes" id="UP001199915">
    <property type="component" value="Unassembled WGS sequence"/>
</dbReference>
<evidence type="ECO:0000313" key="9">
    <source>
        <dbReference type="Proteomes" id="UP000095706"/>
    </source>
</evidence>
<dbReference type="CDD" id="cd09007">
    <property type="entry name" value="NP-I_spr0068"/>
    <property type="match status" value="1"/>
</dbReference>
<keyword evidence="5" id="KW-0328">Glycosyltransferase</keyword>
<dbReference type="GO" id="GO:0004731">
    <property type="term" value="F:purine-nucleoside phosphorylase activity"/>
    <property type="evidence" value="ECO:0007669"/>
    <property type="project" value="TreeGrafter"/>
</dbReference>
<dbReference type="Gene3D" id="3.40.50.1580">
    <property type="entry name" value="Nucleoside phosphorylase domain"/>
    <property type="match status" value="1"/>
</dbReference>